<feature type="transmembrane region" description="Helical" evidence="9">
    <location>
        <begin position="90"/>
        <end position="112"/>
    </location>
</feature>
<evidence type="ECO:0000256" key="9">
    <source>
        <dbReference type="SAM" id="Phobius"/>
    </source>
</evidence>
<evidence type="ECO:0000256" key="5">
    <source>
        <dbReference type="ARBA" id="ARBA00022741"/>
    </source>
</evidence>
<dbReference type="InterPro" id="IPR003594">
    <property type="entry name" value="HATPase_dom"/>
</dbReference>
<dbReference type="PANTHER" id="PTHR24421">
    <property type="entry name" value="NITRATE/NITRITE SENSOR PROTEIN NARX-RELATED"/>
    <property type="match status" value="1"/>
</dbReference>
<gene>
    <name evidence="12" type="ORF">GCM10009836_21850</name>
</gene>
<protein>
    <recommendedName>
        <fullName evidence="2">histidine kinase</fullName>
        <ecNumber evidence="2">2.7.13.3</ecNumber>
    </recommendedName>
</protein>
<feature type="transmembrane region" description="Helical" evidence="9">
    <location>
        <begin position="118"/>
        <end position="136"/>
    </location>
</feature>
<feature type="transmembrane region" description="Helical" evidence="9">
    <location>
        <begin position="55"/>
        <end position="78"/>
    </location>
</feature>
<sequence length="360" mass="37518">MDAGALAVAVAFGLTAQQLVIFGGFAHLRTVPVLDLAVGAVALSAVLWLRRPAPVAFTVLGVAASLVSTVAGAVPLIGAFSVAAHRRWPVALATSLLVVLNAGILQIVRYPVPDPPSAALGGVLCAVAATGWGMFARARRRVVALLEEQVAQERRAAGERAERARRDERSRIAREMHDALGHRLSLLAVHGGALAFRTDLPADEVTRVAGIVRDQSRLALTDLRTAVSALREGPQDPPPRLADLPRLVDEACSAGLDVTLRSDDGPEPPPSLGRAAYRIVQEALTNSRRHGAGLPVDVRVEHGDGALHVAVEERGPRAVAPAGTGAGLTGLRERVALLGGTLDAGPGPEGGYRVRATLPL</sequence>
<dbReference type="EMBL" id="BAAAQK010000005">
    <property type="protein sequence ID" value="GAA1842118.1"/>
    <property type="molecule type" value="Genomic_DNA"/>
</dbReference>
<keyword evidence="8" id="KW-0902">Two-component regulatory system</keyword>
<keyword evidence="7" id="KW-0067">ATP-binding</keyword>
<feature type="transmembrane region" description="Helical" evidence="9">
    <location>
        <begin position="33"/>
        <end position="49"/>
    </location>
</feature>
<organism evidence="12 13">
    <name type="scientific">Pseudonocardia ailaonensis</name>
    <dbReference type="NCBI Taxonomy" id="367279"/>
    <lineage>
        <taxon>Bacteria</taxon>
        <taxon>Bacillati</taxon>
        <taxon>Actinomycetota</taxon>
        <taxon>Actinomycetes</taxon>
        <taxon>Pseudonocardiales</taxon>
        <taxon>Pseudonocardiaceae</taxon>
        <taxon>Pseudonocardia</taxon>
    </lineage>
</organism>
<evidence type="ECO:0000313" key="12">
    <source>
        <dbReference type="EMBL" id="GAA1842118.1"/>
    </source>
</evidence>
<evidence type="ECO:0000256" key="8">
    <source>
        <dbReference type="ARBA" id="ARBA00023012"/>
    </source>
</evidence>
<keyword evidence="9" id="KW-0472">Membrane</keyword>
<dbReference type="Pfam" id="PF02518">
    <property type="entry name" value="HATPase_c"/>
    <property type="match status" value="1"/>
</dbReference>
<dbReference type="SUPFAM" id="SSF55874">
    <property type="entry name" value="ATPase domain of HSP90 chaperone/DNA topoisomerase II/histidine kinase"/>
    <property type="match status" value="1"/>
</dbReference>
<keyword evidence="4" id="KW-0808">Transferase</keyword>
<evidence type="ECO:0000256" key="3">
    <source>
        <dbReference type="ARBA" id="ARBA00022553"/>
    </source>
</evidence>
<keyword evidence="6 12" id="KW-0418">Kinase</keyword>
<evidence type="ECO:0000256" key="1">
    <source>
        <dbReference type="ARBA" id="ARBA00000085"/>
    </source>
</evidence>
<dbReference type="InterPro" id="IPR011712">
    <property type="entry name" value="Sig_transdc_His_kin_sub3_dim/P"/>
</dbReference>
<dbReference type="Pfam" id="PF07730">
    <property type="entry name" value="HisKA_3"/>
    <property type="match status" value="1"/>
</dbReference>
<evidence type="ECO:0000256" key="6">
    <source>
        <dbReference type="ARBA" id="ARBA00022777"/>
    </source>
</evidence>
<dbReference type="InterPro" id="IPR036890">
    <property type="entry name" value="HATPase_C_sf"/>
</dbReference>
<dbReference type="InterPro" id="IPR050482">
    <property type="entry name" value="Sensor_HK_TwoCompSys"/>
</dbReference>
<evidence type="ECO:0000256" key="2">
    <source>
        <dbReference type="ARBA" id="ARBA00012438"/>
    </source>
</evidence>
<reference evidence="12 13" key="1">
    <citation type="journal article" date="2019" name="Int. J. Syst. Evol. Microbiol.">
        <title>The Global Catalogue of Microorganisms (GCM) 10K type strain sequencing project: providing services to taxonomists for standard genome sequencing and annotation.</title>
        <authorList>
            <consortium name="The Broad Institute Genomics Platform"/>
            <consortium name="The Broad Institute Genome Sequencing Center for Infectious Disease"/>
            <person name="Wu L."/>
            <person name="Ma J."/>
        </authorList>
    </citation>
    <scope>NUCLEOTIDE SEQUENCE [LARGE SCALE GENOMIC DNA]</scope>
    <source>
        <strain evidence="12 13">JCM 16009</strain>
    </source>
</reference>
<evidence type="ECO:0000256" key="4">
    <source>
        <dbReference type="ARBA" id="ARBA00022679"/>
    </source>
</evidence>
<keyword evidence="9" id="KW-0812">Transmembrane</keyword>
<keyword evidence="3" id="KW-0597">Phosphoprotein</keyword>
<keyword evidence="5" id="KW-0547">Nucleotide-binding</keyword>
<keyword evidence="9" id="KW-1133">Transmembrane helix</keyword>
<dbReference type="GO" id="GO:0016301">
    <property type="term" value="F:kinase activity"/>
    <property type="evidence" value="ECO:0007669"/>
    <property type="project" value="UniProtKB-KW"/>
</dbReference>
<evidence type="ECO:0000259" key="10">
    <source>
        <dbReference type="Pfam" id="PF02518"/>
    </source>
</evidence>
<dbReference type="PANTHER" id="PTHR24421:SF10">
    <property type="entry name" value="NITRATE_NITRITE SENSOR PROTEIN NARQ"/>
    <property type="match status" value="1"/>
</dbReference>
<dbReference type="Gene3D" id="3.30.565.10">
    <property type="entry name" value="Histidine kinase-like ATPase, C-terminal domain"/>
    <property type="match status" value="1"/>
</dbReference>
<feature type="domain" description="Histidine kinase/HSP90-like ATPase" evidence="10">
    <location>
        <begin position="275"/>
        <end position="360"/>
    </location>
</feature>
<dbReference type="Gene3D" id="1.20.5.1930">
    <property type="match status" value="1"/>
</dbReference>
<feature type="domain" description="Signal transduction histidine kinase subgroup 3 dimerisation and phosphoacceptor" evidence="11">
    <location>
        <begin position="168"/>
        <end position="233"/>
    </location>
</feature>
<dbReference type="EC" id="2.7.13.3" evidence="2"/>
<evidence type="ECO:0000256" key="7">
    <source>
        <dbReference type="ARBA" id="ARBA00022840"/>
    </source>
</evidence>
<proteinExistence type="predicted"/>
<dbReference type="Proteomes" id="UP001500449">
    <property type="component" value="Unassembled WGS sequence"/>
</dbReference>
<dbReference type="CDD" id="cd16917">
    <property type="entry name" value="HATPase_UhpB-NarQ-NarX-like"/>
    <property type="match status" value="1"/>
</dbReference>
<feature type="transmembrane region" description="Helical" evidence="9">
    <location>
        <begin position="6"/>
        <end position="26"/>
    </location>
</feature>
<accession>A0ABN2MWW9</accession>
<comment type="catalytic activity">
    <reaction evidence="1">
        <text>ATP + protein L-histidine = ADP + protein N-phospho-L-histidine.</text>
        <dbReference type="EC" id="2.7.13.3"/>
    </reaction>
</comment>
<name>A0ABN2MWW9_9PSEU</name>
<evidence type="ECO:0000313" key="13">
    <source>
        <dbReference type="Proteomes" id="UP001500449"/>
    </source>
</evidence>
<keyword evidence="13" id="KW-1185">Reference proteome</keyword>
<comment type="caution">
    <text evidence="12">The sequence shown here is derived from an EMBL/GenBank/DDBJ whole genome shotgun (WGS) entry which is preliminary data.</text>
</comment>
<evidence type="ECO:0000259" key="11">
    <source>
        <dbReference type="Pfam" id="PF07730"/>
    </source>
</evidence>